<dbReference type="GO" id="GO:0005886">
    <property type="term" value="C:plasma membrane"/>
    <property type="evidence" value="ECO:0007669"/>
    <property type="project" value="UniProtKB-SubCell"/>
</dbReference>
<organism evidence="10 11">
    <name type="scientific">Enterobacter agglomerans</name>
    <name type="common">Erwinia herbicola</name>
    <name type="synonym">Pantoea agglomerans</name>
    <dbReference type="NCBI Taxonomy" id="549"/>
    <lineage>
        <taxon>Bacteria</taxon>
        <taxon>Pseudomonadati</taxon>
        <taxon>Pseudomonadota</taxon>
        <taxon>Gammaproteobacteria</taxon>
        <taxon>Enterobacterales</taxon>
        <taxon>Erwiniaceae</taxon>
        <taxon>Pantoea</taxon>
        <taxon>Pantoea agglomerans group</taxon>
    </lineage>
</organism>
<dbReference type="PROSITE" id="PS50850">
    <property type="entry name" value="MFS"/>
    <property type="match status" value="1"/>
</dbReference>
<dbReference type="Proteomes" id="UP000254640">
    <property type="component" value="Unassembled WGS sequence"/>
</dbReference>
<evidence type="ECO:0000256" key="5">
    <source>
        <dbReference type="ARBA" id="ARBA00022847"/>
    </source>
</evidence>
<feature type="domain" description="Major facilitator superfamily (MFS) profile" evidence="9">
    <location>
        <begin position="1"/>
        <end position="67"/>
    </location>
</feature>
<dbReference type="InterPro" id="IPR051084">
    <property type="entry name" value="H+-coupled_symporters"/>
</dbReference>
<accession>A0A379LT43</accession>
<evidence type="ECO:0000256" key="3">
    <source>
        <dbReference type="ARBA" id="ARBA00022475"/>
    </source>
</evidence>
<dbReference type="EMBL" id="UGSO01000002">
    <property type="protein sequence ID" value="SUE06574.1"/>
    <property type="molecule type" value="Genomic_DNA"/>
</dbReference>
<keyword evidence="4 8" id="KW-0812">Transmembrane</keyword>
<feature type="transmembrane region" description="Helical" evidence="8">
    <location>
        <begin position="29"/>
        <end position="48"/>
    </location>
</feature>
<keyword evidence="6 8" id="KW-1133">Transmembrane helix</keyword>
<evidence type="ECO:0000313" key="10">
    <source>
        <dbReference type="EMBL" id="SUE06574.1"/>
    </source>
</evidence>
<keyword evidence="3" id="KW-1003">Cell membrane</keyword>
<dbReference type="AlphaFoldDB" id="A0A379LT43"/>
<dbReference type="Pfam" id="PF00083">
    <property type="entry name" value="Sugar_tr"/>
    <property type="match status" value="1"/>
</dbReference>
<dbReference type="Gene3D" id="1.20.1250.20">
    <property type="entry name" value="MFS general substrate transporter like domains"/>
    <property type="match status" value="1"/>
</dbReference>
<keyword evidence="5" id="KW-0769">Symport</keyword>
<comment type="subcellular location">
    <subcellularLocation>
        <location evidence="1">Cell membrane</location>
        <topology evidence="1">Multi-pass membrane protein</topology>
    </subcellularLocation>
</comment>
<dbReference type="GO" id="GO:0015293">
    <property type="term" value="F:symporter activity"/>
    <property type="evidence" value="ECO:0007669"/>
    <property type="project" value="UniProtKB-KW"/>
</dbReference>
<evidence type="ECO:0000313" key="11">
    <source>
        <dbReference type="Proteomes" id="UP000254640"/>
    </source>
</evidence>
<dbReference type="InterPro" id="IPR020846">
    <property type="entry name" value="MFS_dom"/>
</dbReference>
<evidence type="ECO:0000256" key="8">
    <source>
        <dbReference type="SAM" id="Phobius"/>
    </source>
</evidence>
<evidence type="ECO:0000256" key="6">
    <source>
        <dbReference type="ARBA" id="ARBA00022989"/>
    </source>
</evidence>
<dbReference type="InterPro" id="IPR005828">
    <property type="entry name" value="MFS_sugar_transport-like"/>
</dbReference>
<protein>
    <submittedName>
        <fullName evidence="10">Proline porter II</fullName>
    </submittedName>
</protein>
<dbReference type="PANTHER" id="PTHR43528">
    <property type="entry name" value="ALPHA-KETOGLUTARATE PERMEASE"/>
    <property type="match status" value="1"/>
</dbReference>
<dbReference type="SUPFAM" id="SSF103473">
    <property type="entry name" value="MFS general substrate transporter"/>
    <property type="match status" value="1"/>
</dbReference>
<evidence type="ECO:0000259" key="9">
    <source>
        <dbReference type="PROSITE" id="PS50850"/>
    </source>
</evidence>
<reference evidence="10 11" key="1">
    <citation type="submission" date="2018-06" db="EMBL/GenBank/DDBJ databases">
        <authorList>
            <consortium name="Pathogen Informatics"/>
            <person name="Doyle S."/>
        </authorList>
    </citation>
    <scope>NUCLEOTIDE SEQUENCE [LARGE SCALE GENOMIC DNA]</scope>
    <source>
        <strain evidence="10 11">NCTC9381</strain>
    </source>
</reference>
<keyword evidence="11" id="KW-1185">Reference proteome</keyword>
<dbReference type="InterPro" id="IPR036259">
    <property type="entry name" value="MFS_trans_sf"/>
</dbReference>
<gene>
    <name evidence="10" type="primary">proP_7</name>
    <name evidence="10" type="ORF">NCTC9381_05450</name>
</gene>
<keyword evidence="7 8" id="KW-0472">Membrane</keyword>
<evidence type="ECO:0000256" key="4">
    <source>
        <dbReference type="ARBA" id="ARBA00022692"/>
    </source>
</evidence>
<evidence type="ECO:0000256" key="1">
    <source>
        <dbReference type="ARBA" id="ARBA00004651"/>
    </source>
</evidence>
<dbReference type="PANTHER" id="PTHR43528:SF5">
    <property type="entry name" value="PROLINE_BETAINE TRANSPORTER"/>
    <property type="match status" value="1"/>
</dbReference>
<sequence length="67" mass="7395">MALGLLAGAGIVALLSLLLSPEQMLSWGWRIPFFIALPLGVIALWLRVQMEETPAFIQQQAKTRCKS</sequence>
<evidence type="ECO:0000256" key="2">
    <source>
        <dbReference type="ARBA" id="ARBA00022448"/>
    </source>
</evidence>
<name>A0A379LT43_ENTAG</name>
<keyword evidence="2" id="KW-0813">Transport</keyword>
<evidence type="ECO:0000256" key="7">
    <source>
        <dbReference type="ARBA" id="ARBA00023136"/>
    </source>
</evidence>
<proteinExistence type="predicted"/>